<dbReference type="Pfam" id="PF12281">
    <property type="entry name" value="NTP_transf_8"/>
    <property type="match status" value="1"/>
</dbReference>
<sequence length="273" mass="29289">MSLPPEYIAARSVLLDGLEALRDHLDHVILIGAQAVYLWAGEGDFSVSIMTTDADLALNAAELSPNPLIQDVLKKNGFITKTGGNPGQWTGPAGIALDLMVSEHQAGVGRRSARIPPHGRETARRGRGLAPTLVDFETRTLGALTQNDGRTCQVNVAGPAALIVAKCIKLKERLEDKDNNKRDRVKPKDALDILRLLRAVELDKIVDGFSRHQLDKAAAQESDEALAFLVAQSTAITPTLPRLAEVAAAGDESAALSFTILVQELSDILSPRV</sequence>
<keyword evidence="3" id="KW-1185">Reference proteome</keyword>
<name>A0ABP8WVD4_9MICC</name>
<dbReference type="Proteomes" id="UP001501446">
    <property type="component" value="Unassembled WGS sequence"/>
</dbReference>
<gene>
    <name evidence="2" type="ORF">GCM10025781_09660</name>
</gene>
<proteinExistence type="predicted"/>
<dbReference type="RefSeq" id="WP_345310754.1">
    <property type="nucleotide sequence ID" value="NZ_BAABLN010000009.1"/>
</dbReference>
<accession>A0ABP8WVD4</accession>
<feature type="domain" description="Nucleotidyltransferase-like" evidence="1">
    <location>
        <begin position="26"/>
        <end position="184"/>
    </location>
</feature>
<reference evidence="3" key="1">
    <citation type="journal article" date="2019" name="Int. J. Syst. Evol. Microbiol.">
        <title>The Global Catalogue of Microorganisms (GCM) 10K type strain sequencing project: providing services to taxonomists for standard genome sequencing and annotation.</title>
        <authorList>
            <consortium name="The Broad Institute Genomics Platform"/>
            <consortium name="The Broad Institute Genome Sequencing Center for Infectious Disease"/>
            <person name="Wu L."/>
            <person name="Ma J."/>
        </authorList>
    </citation>
    <scope>NUCLEOTIDE SEQUENCE [LARGE SCALE GENOMIC DNA]</scope>
    <source>
        <strain evidence="3">JCM 18958</strain>
    </source>
</reference>
<protein>
    <recommendedName>
        <fullName evidence="1">Nucleotidyltransferase-like domain-containing protein</fullName>
    </recommendedName>
</protein>
<comment type="caution">
    <text evidence="2">The sequence shown here is derived from an EMBL/GenBank/DDBJ whole genome shotgun (WGS) entry which is preliminary data.</text>
</comment>
<evidence type="ECO:0000313" key="3">
    <source>
        <dbReference type="Proteomes" id="UP001501446"/>
    </source>
</evidence>
<dbReference type="InterPro" id="IPR058575">
    <property type="entry name" value="NTP_transf_8_dom"/>
</dbReference>
<organism evidence="2 3">
    <name type="scientific">Kocuria gwangalliensis</name>
    <dbReference type="NCBI Taxonomy" id="501592"/>
    <lineage>
        <taxon>Bacteria</taxon>
        <taxon>Bacillati</taxon>
        <taxon>Actinomycetota</taxon>
        <taxon>Actinomycetes</taxon>
        <taxon>Micrococcales</taxon>
        <taxon>Micrococcaceae</taxon>
        <taxon>Kocuria</taxon>
    </lineage>
</organism>
<evidence type="ECO:0000259" key="1">
    <source>
        <dbReference type="Pfam" id="PF12281"/>
    </source>
</evidence>
<dbReference type="EMBL" id="BAABLN010000009">
    <property type="protein sequence ID" value="GAA4694186.1"/>
    <property type="molecule type" value="Genomic_DNA"/>
</dbReference>
<evidence type="ECO:0000313" key="2">
    <source>
        <dbReference type="EMBL" id="GAA4694186.1"/>
    </source>
</evidence>